<dbReference type="EMBL" id="JAUHTQ010000004">
    <property type="protein sequence ID" value="MDN4493302.1"/>
    <property type="molecule type" value="Genomic_DNA"/>
</dbReference>
<evidence type="ECO:0000256" key="1">
    <source>
        <dbReference type="SAM" id="Coils"/>
    </source>
</evidence>
<evidence type="ECO:0000313" key="3">
    <source>
        <dbReference type="Proteomes" id="UP001172743"/>
    </source>
</evidence>
<reference evidence="2" key="1">
    <citation type="submission" date="2023-07" db="EMBL/GenBank/DDBJ databases">
        <title>Ureibacillus sp. isolated from freshwater well.</title>
        <authorList>
            <person name="Kirdat K."/>
            <person name="Bhatt A."/>
            <person name="Teware R."/>
            <person name="Bhavsar Y."/>
            <person name="Yadav A."/>
        </authorList>
    </citation>
    <scope>NUCLEOTIDE SEQUENCE</scope>
    <source>
        <strain evidence="2">BA0131</strain>
    </source>
</reference>
<sequence>MKKSSLRAFGIACFIIGFLITFSQNTNLPFISSPETKMAEQYKTEIVQLEQQLKAANEQLSSLEGVKDSQQATEAVVPEEKQLKEETELADSQSAATDEVVTETLYIYAGLTPAEVAQKLKDMEIIANSVEMELFLAQPEYATSIQKGQFQLSSTMSIEEIANIITGQSDKE</sequence>
<organism evidence="2 3">
    <name type="scientific">Ureibacillus aquaedulcis</name>
    <dbReference type="NCBI Taxonomy" id="3058421"/>
    <lineage>
        <taxon>Bacteria</taxon>
        <taxon>Bacillati</taxon>
        <taxon>Bacillota</taxon>
        <taxon>Bacilli</taxon>
        <taxon>Bacillales</taxon>
        <taxon>Caryophanaceae</taxon>
        <taxon>Ureibacillus</taxon>
    </lineage>
</organism>
<evidence type="ECO:0000313" key="2">
    <source>
        <dbReference type="EMBL" id="MDN4493302.1"/>
    </source>
</evidence>
<keyword evidence="3" id="KW-1185">Reference proteome</keyword>
<feature type="coiled-coil region" evidence="1">
    <location>
        <begin position="39"/>
        <end position="73"/>
    </location>
</feature>
<proteinExistence type="predicted"/>
<evidence type="ECO:0008006" key="4">
    <source>
        <dbReference type="Google" id="ProtNLM"/>
    </source>
</evidence>
<dbReference type="Proteomes" id="UP001172743">
    <property type="component" value="Unassembled WGS sequence"/>
</dbReference>
<dbReference type="RefSeq" id="WP_301137611.1">
    <property type="nucleotide sequence ID" value="NZ_JAUHTQ010000004.1"/>
</dbReference>
<gene>
    <name evidence="2" type="ORF">QYB95_07130</name>
</gene>
<comment type="caution">
    <text evidence="2">The sequence shown here is derived from an EMBL/GenBank/DDBJ whole genome shotgun (WGS) entry which is preliminary data.</text>
</comment>
<name>A0ABT8GPG4_9BACL</name>
<accession>A0ABT8GPG4</accession>
<protein>
    <recommendedName>
        <fullName evidence="4">YceG-like family protein</fullName>
    </recommendedName>
</protein>
<keyword evidence="1" id="KW-0175">Coiled coil</keyword>
<dbReference type="Gene3D" id="3.30.1490.480">
    <property type="entry name" value="Endolytic murein transglycosylase"/>
    <property type="match status" value="1"/>
</dbReference>